<gene>
    <name evidence="2" type="ORF">MNBD_IGNAVI01-311</name>
</gene>
<feature type="domain" description="Glycosyltransferase 2-like" evidence="1">
    <location>
        <begin position="247"/>
        <end position="381"/>
    </location>
</feature>
<name>A0A3B1CC84_9ZZZZ</name>
<dbReference type="PANTHER" id="PTHR43685">
    <property type="entry name" value="GLYCOSYLTRANSFERASE"/>
    <property type="match status" value="1"/>
</dbReference>
<dbReference type="Pfam" id="PF00535">
    <property type="entry name" value="Glycos_transf_2"/>
    <property type="match status" value="1"/>
</dbReference>
<dbReference type="PANTHER" id="PTHR43685:SF2">
    <property type="entry name" value="GLYCOSYLTRANSFERASE 2-LIKE DOMAIN-CONTAINING PROTEIN"/>
    <property type="match status" value="1"/>
</dbReference>
<evidence type="ECO:0000259" key="1">
    <source>
        <dbReference type="Pfam" id="PF00535"/>
    </source>
</evidence>
<proteinExistence type="predicted"/>
<accession>A0A3B1CC84</accession>
<organism evidence="2">
    <name type="scientific">hydrothermal vent metagenome</name>
    <dbReference type="NCBI Taxonomy" id="652676"/>
    <lineage>
        <taxon>unclassified sequences</taxon>
        <taxon>metagenomes</taxon>
        <taxon>ecological metagenomes</taxon>
    </lineage>
</organism>
<dbReference type="InterPro" id="IPR029044">
    <property type="entry name" value="Nucleotide-diphossugar_trans"/>
</dbReference>
<dbReference type="AlphaFoldDB" id="A0A3B1CC84"/>
<dbReference type="EMBL" id="UOGD01000220">
    <property type="protein sequence ID" value="VAX22293.1"/>
    <property type="molecule type" value="Genomic_DNA"/>
</dbReference>
<feature type="non-terminal residue" evidence="2">
    <location>
        <position position="420"/>
    </location>
</feature>
<dbReference type="CDD" id="cd00761">
    <property type="entry name" value="Glyco_tranf_GTA_type"/>
    <property type="match status" value="1"/>
</dbReference>
<dbReference type="GO" id="GO:0016740">
    <property type="term" value="F:transferase activity"/>
    <property type="evidence" value="ECO:0007669"/>
    <property type="project" value="UniProtKB-KW"/>
</dbReference>
<keyword evidence="2" id="KW-0808">Transferase</keyword>
<dbReference type="InterPro" id="IPR050834">
    <property type="entry name" value="Glycosyltransf_2"/>
</dbReference>
<evidence type="ECO:0000313" key="2">
    <source>
        <dbReference type="EMBL" id="VAX22293.1"/>
    </source>
</evidence>
<protein>
    <submittedName>
        <fullName evidence="2">Glycosyltransferase</fullName>
    </submittedName>
</protein>
<dbReference type="Gene3D" id="3.90.550.10">
    <property type="entry name" value="Spore Coat Polysaccharide Biosynthesis Protein SpsA, Chain A"/>
    <property type="match status" value="2"/>
</dbReference>
<dbReference type="InterPro" id="IPR001173">
    <property type="entry name" value="Glyco_trans_2-like"/>
</dbReference>
<sequence length="420" mass="48133">MDRNVTAFIPHNGFEHTLQTVDNLLTSSVIKKVVLVATDKTLAPIKNCEVLYTKSFFSSETIELIYENSQTEYTMILTQDDLIDFGQFAMERFRDVAENTDAGLVYSDYYERKNGETVAHPVIDLQLGSLRDDFNFGHILFYKTAAIKRSVRNNQQDFNSAGFYNLRLRVSQHYSIIRIPEFLYTSVESDLRKSGVKQFDYVDPKNREVQIEMEQAVTQHLKDIGAYLSPNFKQIDLDEEDFEIESSVIIPVKNRIGTITDAVESVLKQKTNFKFNLIIVDNYSDDGTTEKLKEIAEHDRRLIHIIPERKDLGIGGCWNEAVHSKYCGKFSAQLDSDDIYADENTLQTIIDKFHDEKCAMVVGSYKITDFKLNEIPPGLIDHKEWTPENGRNNALRINGLGAPRAFYTPLLRKIKIPNVS</sequence>
<dbReference type="SUPFAM" id="SSF53448">
    <property type="entry name" value="Nucleotide-diphospho-sugar transferases"/>
    <property type="match status" value="1"/>
</dbReference>
<reference evidence="2" key="1">
    <citation type="submission" date="2018-06" db="EMBL/GenBank/DDBJ databases">
        <authorList>
            <person name="Zhirakovskaya E."/>
        </authorList>
    </citation>
    <scope>NUCLEOTIDE SEQUENCE</scope>
</reference>